<protein>
    <submittedName>
        <fullName evidence="2">CRISPR-associated protein Cas5</fullName>
    </submittedName>
</protein>
<dbReference type="GO" id="GO:0051607">
    <property type="term" value="P:defense response to virus"/>
    <property type="evidence" value="ECO:0007669"/>
    <property type="project" value="UniProtKB-KW"/>
</dbReference>
<comment type="caution">
    <text evidence="2">The sequence shown here is derived from an EMBL/GenBank/DDBJ whole genome shotgun (WGS) entry which is preliminary data.</text>
</comment>
<gene>
    <name evidence="2" type="primary">cas5</name>
    <name evidence="2" type="ORF">GFC01_08010</name>
</gene>
<dbReference type="GO" id="GO:0043571">
    <property type="term" value="P:maintenance of CRISPR repeat elements"/>
    <property type="evidence" value="ECO:0007669"/>
    <property type="project" value="InterPro"/>
</dbReference>
<proteinExistence type="predicted"/>
<reference evidence="2 3" key="1">
    <citation type="submission" date="2019-10" db="EMBL/GenBank/DDBJ databases">
        <title>Comparative genomics of sulfur disproportionating microorganisms.</title>
        <authorList>
            <person name="Ward L.M."/>
            <person name="Bertran E."/>
            <person name="Johnston D."/>
        </authorList>
    </citation>
    <scope>NUCLEOTIDE SEQUENCE [LARGE SCALE GENOMIC DNA]</scope>
    <source>
        <strain evidence="2 3">DSM 14055</strain>
    </source>
</reference>
<evidence type="ECO:0000313" key="2">
    <source>
        <dbReference type="EMBL" id="MQL52215.1"/>
    </source>
</evidence>
<evidence type="ECO:0000313" key="3">
    <source>
        <dbReference type="Proteomes" id="UP000441717"/>
    </source>
</evidence>
<dbReference type="Gene3D" id="3.30.70.2660">
    <property type="match status" value="1"/>
</dbReference>
<accession>A0A6N7IQ72</accession>
<evidence type="ECO:0000256" key="1">
    <source>
        <dbReference type="ARBA" id="ARBA00023118"/>
    </source>
</evidence>
<dbReference type="Pfam" id="PF09704">
    <property type="entry name" value="Cas_Cas5d"/>
    <property type="match status" value="1"/>
</dbReference>
<dbReference type="AlphaFoldDB" id="A0A6N7IQ72"/>
<sequence>MIRLYPGSGGQRPGGNGAGGRGRGACAAGASGLCPCAGKDERVIDGEKGGLAVEAILAATLEVPFWCSFRVPYTINVHFTYPVPPITTLYGLVACAFGYPADHLAPLEGLLFGIGIQEEGRLVETYSKIIKWDRRDLRNQMRTLVMKQKLHQPVYRMYICGPAGMMMRLAGALESPHFPLYLGESDDLVEVRDVALYPVCPVEASILHSCVPVDAGNLRSGRAMVVHLPVAFTAGRRKGWTGVQYRDYYVAPTVELDREVAAFAVEGKNVVLV</sequence>
<organism evidence="2 3">
    <name type="scientific">Desulfofundulus thermobenzoicus</name>
    <dbReference type="NCBI Taxonomy" id="29376"/>
    <lineage>
        <taxon>Bacteria</taxon>
        <taxon>Bacillati</taxon>
        <taxon>Bacillota</taxon>
        <taxon>Clostridia</taxon>
        <taxon>Eubacteriales</taxon>
        <taxon>Peptococcaceae</taxon>
        <taxon>Desulfofundulus</taxon>
    </lineage>
</organism>
<name>A0A6N7IQ72_9FIRM</name>
<dbReference type="EMBL" id="WHYR01000018">
    <property type="protein sequence ID" value="MQL52215.1"/>
    <property type="molecule type" value="Genomic_DNA"/>
</dbReference>
<dbReference type="InterPro" id="IPR021124">
    <property type="entry name" value="CRISPR-assoc_prot_Cas5"/>
</dbReference>
<dbReference type="InterPro" id="IPR013422">
    <property type="entry name" value="CRISPR-assoc_prot_Cas5_N"/>
</dbReference>
<keyword evidence="3" id="KW-1185">Reference proteome</keyword>
<keyword evidence="1" id="KW-0051">Antiviral defense</keyword>
<dbReference type="NCBIfam" id="TIGR02593">
    <property type="entry name" value="CRISPR_cas5"/>
    <property type="match status" value="1"/>
</dbReference>
<dbReference type="CDD" id="cd09693">
    <property type="entry name" value="Cas5_I"/>
    <property type="match status" value="1"/>
</dbReference>
<dbReference type="Proteomes" id="UP000441717">
    <property type="component" value="Unassembled WGS sequence"/>
</dbReference>